<dbReference type="AlphaFoldDB" id="A0A917BU99"/>
<dbReference type="InterPro" id="IPR011681">
    <property type="entry name" value="GcrA"/>
</dbReference>
<evidence type="ECO:0000313" key="3">
    <source>
        <dbReference type="EMBL" id="GGF56557.1"/>
    </source>
</evidence>
<protein>
    <recommendedName>
        <fullName evidence="5">GcrA cell cycle regulator</fullName>
    </recommendedName>
</protein>
<comment type="caution">
    <text evidence="3">The sequence shown here is derived from an EMBL/GenBank/DDBJ whole genome shotgun (WGS) entry which is preliminary data.</text>
</comment>
<dbReference type="RefSeq" id="WP_188576830.1">
    <property type="nucleotide sequence ID" value="NZ_BMCT01000001.1"/>
</dbReference>
<feature type="transmembrane region" description="Helical" evidence="2">
    <location>
        <begin position="20"/>
        <end position="38"/>
    </location>
</feature>
<keyword evidence="2" id="KW-0472">Membrane</keyword>
<evidence type="ECO:0000313" key="4">
    <source>
        <dbReference type="Proteomes" id="UP000606044"/>
    </source>
</evidence>
<keyword evidence="2" id="KW-0812">Transmembrane</keyword>
<gene>
    <name evidence="3" type="ORF">GCM10007301_15280</name>
</gene>
<proteinExistence type="predicted"/>
<feature type="region of interest" description="Disordered" evidence="1">
    <location>
        <begin position="54"/>
        <end position="103"/>
    </location>
</feature>
<keyword evidence="2" id="KW-1133">Transmembrane helix</keyword>
<accession>A0A917BU99</accession>
<sequence>MSPWTNEKNVERLRKLVREGLSASAIAVAFCEAGVFISRNTVIGKAHRLGLSVGIPSAPRPRKVPVSPPETSPLPPAAKGRRAEGKRIASASARPPHPPVVPQVPEVAAPSRPPMPARLPSEMLPAVVAPAPRPTAFPAPIIEARVLLTEVREGQCRYPVAGEGLSLVVCGSRALDGRPYCARCCRIAYAPAERRVRRALPSDTHRARVPSARDMWRAVGGR</sequence>
<evidence type="ECO:0008006" key="5">
    <source>
        <dbReference type="Google" id="ProtNLM"/>
    </source>
</evidence>
<name>A0A917BU99_9HYPH</name>
<dbReference type="Pfam" id="PF07750">
    <property type="entry name" value="GcrA"/>
    <property type="match status" value="1"/>
</dbReference>
<organism evidence="3 4">
    <name type="scientific">Azorhizobium oxalatiphilum</name>
    <dbReference type="NCBI Taxonomy" id="980631"/>
    <lineage>
        <taxon>Bacteria</taxon>
        <taxon>Pseudomonadati</taxon>
        <taxon>Pseudomonadota</taxon>
        <taxon>Alphaproteobacteria</taxon>
        <taxon>Hyphomicrobiales</taxon>
        <taxon>Xanthobacteraceae</taxon>
        <taxon>Azorhizobium</taxon>
    </lineage>
</organism>
<feature type="compositionally biased region" description="Pro residues" evidence="1">
    <location>
        <begin position="66"/>
        <end position="76"/>
    </location>
</feature>
<evidence type="ECO:0000256" key="2">
    <source>
        <dbReference type="SAM" id="Phobius"/>
    </source>
</evidence>
<dbReference type="Proteomes" id="UP000606044">
    <property type="component" value="Unassembled WGS sequence"/>
</dbReference>
<evidence type="ECO:0000256" key="1">
    <source>
        <dbReference type="SAM" id="MobiDB-lite"/>
    </source>
</evidence>
<keyword evidence="4" id="KW-1185">Reference proteome</keyword>
<dbReference type="EMBL" id="BMCT01000001">
    <property type="protein sequence ID" value="GGF56557.1"/>
    <property type="molecule type" value="Genomic_DNA"/>
</dbReference>
<reference evidence="3" key="2">
    <citation type="submission" date="2020-09" db="EMBL/GenBank/DDBJ databases">
        <authorList>
            <person name="Sun Q."/>
            <person name="Sedlacek I."/>
        </authorList>
    </citation>
    <scope>NUCLEOTIDE SEQUENCE</scope>
    <source>
        <strain evidence="3">CCM 7897</strain>
    </source>
</reference>
<reference evidence="3" key="1">
    <citation type="journal article" date="2014" name="Int. J. Syst. Evol. Microbiol.">
        <title>Complete genome sequence of Corynebacterium casei LMG S-19264T (=DSM 44701T), isolated from a smear-ripened cheese.</title>
        <authorList>
            <consortium name="US DOE Joint Genome Institute (JGI-PGF)"/>
            <person name="Walter F."/>
            <person name="Albersmeier A."/>
            <person name="Kalinowski J."/>
            <person name="Ruckert C."/>
        </authorList>
    </citation>
    <scope>NUCLEOTIDE SEQUENCE</scope>
    <source>
        <strain evidence="3">CCM 7897</strain>
    </source>
</reference>